<dbReference type="Proteomes" id="UP000824221">
    <property type="component" value="Unassembled WGS sequence"/>
</dbReference>
<evidence type="ECO:0000256" key="9">
    <source>
        <dbReference type="HAMAP-Rule" id="MF_00125"/>
    </source>
</evidence>
<dbReference type="HAMAP" id="MF_00125">
    <property type="entry name" value="HisZ"/>
    <property type="match status" value="1"/>
</dbReference>
<evidence type="ECO:0000256" key="4">
    <source>
        <dbReference type="ARBA" id="ARBA00020397"/>
    </source>
</evidence>
<dbReference type="GO" id="GO:0140096">
    <property type="term" value="F:catalytic activity, acting on a protein"/>
    <property type="evidence" value="ECO:0007669"/>
    <property type="project" value="UniProtKB-ARBA"/>
</dbReference>
<dbReference type="AlphaFoldDB" id="A0A9D2H395"/>
<comment type="subcellular location">
    <subcellularLocation>
        <location evidence="1 9">Cytoplasm</location>
    </subcellularLocation>
</comment>
<evidence type="ECO:0000256" key="5">
    <source>
        <dbReference type="ARBA" id="ARBA00022490"/>
    </source>
</evidence>
<keyword evidence="6 9" id="KW-0028">Amino-acid biosynthesis</keyword>
<evidence type="ECO:0000313" key="13">
    <source>
        <dbReference type="Proteomes" id="UP000824221"/>
    </source>
</evidence>
<dbReference type="SUPFAM" id="SSF55681">
    <property type="entry name" value="Class II aaRS and biotin synthetases"/>
    <property type="match status" value="1"/>
</dbReference>
<dbReference type="GO" id="GO:0004821">
    <property type="term" value="F:histidine-tRNA ligase activity"/>
    <property type="evidence" value="ECO:0007669"/>
    <property type="project" value="TreeGrafter"/>
</dbReference>
<dbReference type="GO" id="GO:0016757">
    <property type="term" value="F:glycosyltransferase activity"/>
    <property type="evidence" value="ECO:0007669"/>
    <property type="project" value="UniProtKB-KW"/>
</dbReference>
<accession>A0A9D2H395</accession>
<dbReference type="InterPro" id="IPR004516">
    <property type="entry name" value="HisRS/HisZ"/>
</dbReference>
<dbReference type="InterPro" id="IPR041715">
    <property type="entry name" value="HisRS-like_core"/>
</dbReference>
<dbReference type="InterPro" id="IPR004517">
    <property type="entry name" value="HisZ"/>
</dbReference>
<dbReference type="PIRSF" id="PIRSF001549">
    <property type="entry name" value="His-tRNA_synth"/>
    <property type="match status" value="1"/>
</dbReference>
<dbReference type="InterPro" id="IPR006195">
    <property type="entry name" value="aa-tRNA-synth_II"/>
</dbReference>
<dbReference type="NCBIfam" id="TIGR00443">
    <property type="entry name" value="hisZ_biosyn_reg"/>
    <property type="match status" value="1"/>
</dbReference>
<reference evidence="12" key="1">
    <citation type="journal article" date="2021" name="PeerJ">
        <title>Extensive microbial diversity within the chicken gut microbiome revealed by metagenomics and culture.</title>
        <authorList>
            <person name="Gilroy R."/>
            <person name="Ravi A."/>
            <person name="Getino M."/>
            <person name="Pursley I."/>
            <person name="Horton D.L."/>
            <person name="Alikhan N.F."/>
            <person name="Baker D."/>
            <person name="Gharbi K."/>
            <person name="Hall N."/>
            <person name="Watson M."/>
            <person name="Adriaenssens E.M."/>
            <person name="Foster-Nyarko E."/>
            <person name="Jarju S."/>
            <person name="Secka A."/>
            <person name="Antonio M."/>
            <person name="Oren A."/>
            <person name="Chaudhuri R.R."/>
            <person name="La Ragione R."/>
            <person name="Hildebrand F."/>
            <person name="Pallen M.J."/>
        </authorList>
    </citation>
    <scope>NUCLEOTIDE SEQUENCE</scope>
    <source>
        <strain evidence="12">CHK156-179</strain>
    </source>
</reference>
<evidence type="ECO:0000256" key="7">
    <source>
        <dbReference type="ARBA" id="ARBA00023102"/>
    </source>
</evidence>
<gene>
    <name evidence="9 12" type="primary">hisZ</name>
    <name evidence="12" type="ORF">H9797_06055</name>
</gene>
<evidence type="ECO:0000256" key="3">
    <source>
        <dbReference type="ARBA" id="ARBA00005539"/>
    </source>
</evidence>
<feature type="binding site" evidence="10">
    <location>
        <begin position="79"/>
        <end position="81"/>
    </location>
    <ligand>
        <name>L-histidine</name>
        <dbReference type="ChEBI" id="CHEBI:57595"/>
    </ligand>
</feature>
<dbReference type="PANTHER" id="PTHR43707:SF6">
    <property type="entry name" value="ATP PHOSPHORIBOSYLTRANSFERASE REGULATORY SUBUNIT"/>
    <property type="match status" value="1"/>
</dbReference>
<dbReference type="Pfam" id="PF13393">
    <property type="entry name" value="tRNA-synt_His"/>
    <property type="match status" value="1"/>
</dbReference>
<keyword evidence="12" id="KW-0328">Glycosyltransferase</keyword>
<dbReference type="Gene3D" id="3.30.930.10">
    <property type="entry name" value="Bira Bifunctional Protein, Domain 2"/>
    <property type="match status" value="1"/>
</dbReference>
<evidence type="ECO:0000256" key="8">
    <source>
        <dbReference type="ARBA" id="ARBA00025246"/>
    </source>
</evidence>
<dbReference type="PANTHER" id="PTHR43707">
    <property type="entry name" value="HISTIDYL-TRNA SYNTHETASE"/>
    <property type="match status" value="1"/>
</dbReference>
<dbReference type="EMBL" id="DXAJ01000092">
    <property type="protein sequence ID" value="HJA02921.1"/>
    <property type="molecule type" value="Genomic_DNA"/>
</dbReference>
<organism evidence="12 13">
    <name type="scientific">Candidatus Gallimonas gallistercoris</name>
    <dbReference type="NCBI Taxonomy" id="2838602"/>
    <lineage>
        <taxon>Bacteria</taxon>
        <taxon>Bacillati</taxon>
        <taxon>Bacillota</taxon>
        <taxon>Clostridia</taxon>
        <taxon>Candidatus Gallimonas</taxon>
    </lineage>
</organism>
<proteinExistence type="inferred from homology"/>
<comment type="similarity">
    <text evidence="3 9">Belongs to the class-II aminoacyl-tRNA synthetase family. HisZ subfamily.</text>
</comment>
<comment type="subunit">
    <text evidence="9">Heteromultimer composed of HisG and HisZ subunits.</text>
</comment>
<feature type="binding site" evidence="10">
    <location>
        <begin position="270"/>
        <end position="271"/>
    </location>
    <ligand>
        <name>L-histidine</name>
        <dbReference type="ChEBI" id="CHEBI:57595"/>
    </ligand>
</feature>
<comment type="pathway">
    <text evidence="2 9">Amino-acid biosynthesis; L-histidine biosynthesis; L-histidine from 5-phospho-alpha-D-ribose 1-diphosphate: step 1/9.</text>
</comment>
<evidence type="ECO:0000256" key="10">
    <source>
        <dbReference type="PIRSR" id="PIRSR001549-1"/>
    </source>
</evidence>
<protein>
    <recommendedName>
        <fullName evidence="4 9">ATP phosphoribosyltransferase regulatory subunit</fullName>
    </recommendedName>
</protein>
<keyword evidence="5 9" id="KW-0963">Cytoplasm</keyword>
<feature type="binding site" evidence="10">
    <location>
        <position position="121"/>
    </location>
    <ligand>
        <name>L-histidine</name>
        <dbReference type="ChEBI" id="CHEBI:57595"/>
    </ligand>
</feature>
<dbReference type="GO" id="GO:0006427">
    <property type="term" value="P:histidyl-tRNA aminoacylation"/>
    <property type="evidence" value="ECO:0007669"/>
    <property type="project" value="TreeGrafter"/>
</dbReference>
<dbReference type="GO" id="GO:0005737">
    <property type="term" value="C:cytoplasm"/>
    <property type="evidence" value="ECO:0007669"/>
    <property type="project" value="UniProtKB-SubCell"/>
</dbReference>
<comment type="miscellaneous">
    <text evidence="9">This function is generally fulfilled by the C-terminal part of HisG, which is missing in some bacteria such as this one.</text>
</comment>
<evidence type="ECO:0000256" key="2">
    <source>
        <dbReference type="ARBA" id="ARBA00004667"/>
    </source>
</evidence>
<keyword evidence="7 9" id="KW-0368">Histidine biosynthesis</keyword>
<feature type="domain" description="Aminoacyl-transfer RNA synthetases class-II family profile" evidence="11">
    <location>
        <begin position="20"/>
        <end position="332"/>
    </location>
</feature>
<dbReference type="PROSITE" id="PS50862">
    <property type="entry name" value="AA_TRNA_LIGASE_II"/>
    <property type="match status" value="1"/>
</dbReference>
<evidence type="ECO:0000256" key="6">
    <source>
        <dbReference type="ARBA" id="ARBA00022605"/>
    </source>
</evidence>
<comment type="caution">
    <text evidence="12">The sequence shown here is derived from an EMBL/GenBank/DDBJ whole genome shotgun (WGS) entry which is preliminary data.</text>
</comment>
<keyword evidence="12" id="KW-0808">Transferase</keyword>
<dbReference type="InterPro" id="IPR045864">
    <property type="entry name" value="aa-tRNA-synth_II/BPL/LPL"/>
</dbReference>
<sequence>MANSRLPAGVQDVLPRECSILTELKLKLERKFSLAGFSPVLSAGLEYYETFSGKENAVPEERMFKMTDTDGKLLVLRPDTTLSIARIAATKLNSDRARLSYFADKYDLENGGGLSSREIYQAGVECLGEEGAFSDAQCIAFAIECLKEAGLRDFIIDIGHVGYFKGLLEESGLSPFEAEDVRACINRKDTMNAERLLKKAGVSGDALNNILALPALFGGREVFSVAEALTHNPCARKAVEELKNIDRLLTQMGYEGYISYDLGMIKPLSYYSGILFSGLVKDLGAPVLSGGRYDNLADAFGKHMPAVGFAMGLKRILVALERQGSLPEEKKPLVIVAEEGQEARAYREFVARTERGERVRLSALTGKEGAKQEEDAGYEVLPVGGNAC</sequence>
<dbReference type="CDD" id="cd00773">
    <property type="entry name" value="HisRS-like_core"/>
    <property type="match status" value="1"/>
</dbReference>
<dbReference type="GO" id="GO:0000105">
    <property type="term" value="P:L-histidine biosynthetic process"/>
    <property type="evidence" value="ECO:0007669"/>
    <property type="project" value="UniProtKB-UniRule"/>
</dbReference>
<evidence type="ECO:0000259" key="11">
    <source>
        <dbReference type="PROSITE" id="PS50862"/>
    </source>
</evidence>
<reference evidence="12" key="2">
    <citation type="submission" date="2021-04" db="EMBL/GenBank/DDBJ databases">
        <authorList>
            <person name="Gilroy R."/>
        </authorList>
    </citation>
    <scope>NUCLEOTIDE SEQUENCE</scope>
    <source>
        <strain evidence="12">CHK156-179</strain>
    </source>
</reference>
<comment type="function">
    <text evidence="8 9">Required for the first step of histidine biosynthesis. May allow the feedback regulation of ATP phosphoribosyltransferase activity by histidine.</text>
</comment>
<evidence type="ECO:0000256" key="1">
    <source>
        <dbReference type="ARBA" id="ARBA00004496"/>
    </source>
</evidence>
<feature type="binding site" evidence="10">
    <location>
        <position position="125"/>
    </location>
    <ligand>
        <name>L-histidine</name>
        <dbReference type="ChEBI" id="CHEBI:57595"/>
    </ligand>
</feature>
<name>A0A9D2H395_9FIRM</name>
<evidence type="ECO:0000313" key="12">
    <source>
        <dbReference type="EMBL" id="HJA02921.1"/>
    </source>
</evidence>